<evidence type="ECO:0000256" key="1">
    <source>
        <dbReference type="ARBA" id="ARBA00023172"/>
    </source>
</evidence>
<accession>X0PHT2</accession>
<reference evidence="2" key="1">
    <citation type="journal article" date="2014" name="Genome Announc.">
        <title>Draft Genome Sequences of Two Lactobacillus Strains, L. farraginis JCM 14108T and L. composti JCM 14202T, Isolated from Compost of Distilled Shochu Residue.</title>
        <authorList>
            <person name="Yuki M."/>
            <person name="Oshima K."/>
            <person name="Suda W."/>
            <person name="Kitahara M."/>
            <person name="Kitamura K."/>
            <person name="Iida T."/>
            <person name="Hattori M."/>
            <person name="Ohkuma M."/>
        </authorList>
    </citation>
    <scope>NUCLEOTIDE SEQUENCE [LARGE SCALE GENOMIC DNA]</scope>
    <source>
        <strain evidence="2">JCM 14108</strain>
    </source>
</reference>
<keyword evidence="1" id="KW-0233">DNA recombination</keyword>
<evidence type="ECO:0000313" key="2">
    <source>
        <dbReference type="EMBL" id="GAF36026.1"/>
    </source>
</evidence>
<dbReference type="InterPro" id="IPR011010">
    <property type="entry name" value="DNA_brk_join_enz"/>
</dbReference>
<dbReference type="Proteomes" id="UP000019488">
    <property type="component" value="Unassembled WGS sequence"/>
</dbReference>
<dbReference type="GO" id="GO:0015074">
    <property type="term" value="P:DNA integration"/>
    <property type="evidence" value="ECO:0007669"/>
    <property type="project" value="InterPro"/>
</dbReference>
<sequence length="56" mass="6549">MILTALMTGIRYEEAIGLTWDNLELDQSLMHINRAYDYIAISLLKPKPYPRNEKSH</sequence>
<dbReference type="Gene3D" id="1.10.443.10">
    <property type="entry name" value="Intergrase catalytic core"/>
    <property type="match status" value="1"/>
</dbReference>
<proteinExistence type="predicted"/>
<organism evidence="2 3">
    <name type="scientific">Lentilactobacillus farraginis DSM 18382 = JCM 14108</name>
    <dbReference type="NCBI Taxonomy" id="1423743"/>
    <lineage>
        <taxon>Bacteria</taxon>
        <taxon>Bacillati</taxon>
        <taxon>Bacillota</taxon>
        <taxon>Bacilli</taxon>
        <taxon>Lactobacillales</taxon>
        <taxon>Lactobacillaceae</taxon>
        <taxon>Lentilactobacillus</taxon>
    </lineage>
</organism>
<dbReference type="SUPFAM" id="SSF56349">
    <property type="entry name" value="DNA breaking-rejoining enzymes"/>
    <property type="match status" value="1"/>
</dbReference>
<dbReference type="AlphaFoldDB" id="X0PHT2"/>
<evidence type="ECO:0000313" key="3">
    <source>
        <dbReference type="Proteomes" id="UP000019488"/>
    </source>
</evidence>
<name>X0PHT2_9LACO</name>
<dbReference type="GO" id="GO:0003677">
    <property type="term" value="F:DNA binding"/>
    <property type="evidence" value="ECO:0007669"/>
    <property type="project" value="InterPro"/>
</dbReference>
<dbReference type="STRING" id="1423743.FD41_GL000953"/>
<comment type="caution">
    <text evidence="2">The sequence shown here is derived from an EMBL/GenBank/DDBJ whole genome shotgun (WGS) entry which is preliminary data.</text>
</comment>
<dbReference type="InterPro" id="IPR013762">
    <property type="entry name" value="Integrase-like_cat_sf"/>
</dbReference>
<dbReference type="EMBL" id="BAKI01000006">
    <property type="protein sequence ID" value="GAF36026.1"/>
    <property type="molecule type" value="Genomic_DNA"/>
</dbReference>
<dbReference type="GO" id="GO:0006310">
    <property type="term" value="P:DNA recombination"/>
    <property type="evidence" value="ECO:0007669"/>
    <property type="project" value="UniProtKB-KW"/>
</dbReference>
<protein>
    <submittedName>
        <fullName evidence="2">Uncharacterized protein</fullName>
    </submittedName>
</protein>
<gene>
    <name evidence="2" type="ORF">JCM14108_962</name>
</gene>